<dbReference type="InterPro" id="IPR001296">
    <property type="entry name" value="Glyco_trans_1"/>
</dbReference>
<dbReference type="Pfam" id="PF00534">
    <property type="entry name" value="Glycos_transf_1"/>
    <property type="match status" value="1"/>
</dbReference>
<comment type="caution">
    <text evidence="2">The sequence shown here is derived from an EMBL/GenBank/DDBJ whole genome shotgun (WGS) entry which is preliminary data.</text>
</comment>
<name>A0A9D7XU88_9BACT</name>
<dbReference type="PANTHER" id="PTHR12526">
    <property type="entry name" value="GLYCOSYLTRANSFERASE"/>
    <property type="match status" value="1"/>
</dbReference>
<dbReference type="Gene3D" id="3.40.50.2000">
    <property type="entry name" value="Glycogen Phosphorylase B"/>
    <property type="match status" value="2"/>
</dbReference>
<dbReference type="CDD" id="cd03801">
    <property type="entry name" value="GT4_PimA-like"/>
    <property type="match status" value="1"/>
</dbReference>
<dbReference type="Proteomes" id="UP000808337">
    <property type="component" value="Unassembled WGS sequence"/>
</dbReference>
<organism evidence="2 3">
    <name type="scientific">Candidatus Opimibacter skivensis</name>
    <dbReference type="NCBI Taxonomy" id="2982028"/>
    <lineage>
        <taxon>Bacteria</taxon>
        <taxon>Pseudomonadati</taxon>
        <taxon>Bacteroidota</taxon>
        <taxon>Saprospiria</taxon>
        <taxon>Saprospirales</taxon>
        <taxon>Saprospiraceae</taxon>
        <taxon>Candidatus Opimibacter</taxon>
    </lineage>
</organism>
<dbReference type="EMBL" id="JADKGY010000020">
    <property type="protein sequence ID" value="MBK9983472.1"/>
    <property type="molecule type" value="Genomic_DNA"/>
</dbReference>
<sequence>MISKILYITPGCFDKGGISRYNRYQIRAIRELIGDKNVRVISLMGHDKNDIEEPFEVYWHGHGNSVFAKIKFAFVILKTFFTWRPSVIHTTHVNFSGLTVVLAKLFKARTILNIYGIEIWSGLTLFKKMGLKRSDFILSDCHNTADYVKKNRMITGEIMVIWDCVDLDKFKHREQYFPQLIEKYKLPDRKASFIVLTLGRMSADASYKGYSRLIEVLDKVLKKKKNVKLIMAGSGDYLDVLKESVRALGIEKNVIFTGSVDENDIVNLYSYAHLFSLVTEIGIGKGEGIPLTPLEAMACGTPIIVGNQDGSKEAVFENENGYVIDPNDLDRHTEIICDLADHSDLREKMALGAEKIAKQCFGYELFKEKHVLLFNRILFS</sequence>
<protein>
    <submittedName>
        <fullName evidence="2">Glycosyltransferase family 4 protein</fullName>
    </submittedName>
</protein>
<evidence type="ECO:0000259" key="1">
    <source>
        <dbReference type="Pfam" id="PF00534"/>
    </source>
</evidence>
<gene>
    <name evidence="2" type="ORF">IPP15_13985</name>
</gene>
<accession>A0A9D7XU88</accession>
<evidence type="ECO:0000313" key="2">
    <source>
        <dbReference type="EMBL" id="MBK9983472.1"/>
    </source>
</evidence>
<dbReference type="GO" id="GO:0016757">
    <property type="term" value="F:glycosyltransferase activity"/>
    <property type="evidence" value="ECO:0007669"/>
    <property type="project" value="InterPro"/>
</dbReference>
<dbReference type="AlphaFoldDB" id="A0A9D7XU88"/>
<reference evidence="2 3" key="1">
    <citation type="submission" date="2020-10" db="EMBL/GenBank/DDBJ databases">
        <title>Connecting structure to function with the recovery of over 1000 high-quality activated sludge metagenome-assembled genomes encoding full-length rRNA genes using long-read sequencing.</title>
        <authorList>
            <person name="Singleton C.M."/>
            <person name="Petriglieri F."/>
            <person name="Kristensen J.M."/>
            <person name="Kirkegaard R.H."/>
            <person name="Michaelsen T.Y."/>
            <person name="Andersen M.H."/>
            <person name="Karst S.M."/>
            <person name="Dueholm M.S."/>
            <person name="Nielsen P.H."/>
            <person name="Albertsen M."/>
        </authorList>
    </citation>
    <scope>NUCLEOTIDE SEQUENCE [LARGE SCALE GENOMIC DNA]</scope>
    <source>
        <strain evidence="2">Ribe_18-Q3-R11-54_MAXAC.273</strain>
    </source>
</reference>
<dbReference type="PANTHER" id="PTHR12526:SF638">
    <property type="entry name" value="SPORE COAT PROTEIN SA"/>
    <property type="match status" value="1"/>
</dbReference>
<dbReference type="SUPFAM" id="SSF53756">
    <property type="entry name" value="UDP-Glycosyltransferase/glycogen phosphorylase"/>
    <property type="match status" value="1"/>
</dbReference>
<proteinExistence type="predicted"/>
<feature type="domain" description="Glycosyl transferase family 1" evidence="1">
    <location>
        <begin position="188"/>
        <end position="353"/>
    </location>
</feature>
<evidence type="ECO:0000313" key="3">
    <source>
        <dbReference type="Proteomes" id="UP000808337"/>
    </source>
</evidence>